<sequence>MPNHSSKTGSNCAECTEPLRHDATATGLSHLGAVVVSAAAAAATRLQFQASNGGHSVAPAPAQLRDLQHTSPELHALDLPTLRHRLRALAALLHLDEPPALALCAAVPGLLAAPPAQLGAALRRVRASLGLTAAEEEGEARRAVASAPLLLLLPPPRIAQCVAVLCSALALRPKQARALVAEWPQLATLATATLADKLTGLAAVLGPAADGAPGLAAAVRRCPRLLTFRTSTLAQHHAQLAALLGPARLVAVLRTEPGLLALRPASVASKLRLLQQLFGAVAHPQAVATLVAREPGILRRSLQALSRGCRSLSIWNLPPRAKLLMCISRPCLLTLPWGEVYGRCRWLRRLMLGNGYYHAALRRLPPSVLGAVVAALPHGWCRLQYLAESSQEAVLGLAEVVECRQEAFEGRFPEFRSWLAFKCKQMAAQLGTAEHKPGQAPACCAAAAAVAPAEVRRAEQDRVRQMDADWKKKGEDDEYKAAEERTAKKRLKRQKKKQQKKQKKGAADGAAAGGAAGSKGEGSDDSGSDSDGQPALD</sequence>
<dbReference type="EMBL" id="PGGS01000285">
    <property type="protein sequence ID" value="PNH05714.1"/>
    <property type="molecule type" value="Genomic_DNA"/>
</dbReference>
<dbReference type="GO" id="GO:0003725">
    <property type="term" value="F:double-stranded RNA binding"/>
    <property type="evidence" value="ECO:0007669"/>
    <property type="project" value="InterPro"/>
</dbReference>
<comment type="caution">
    <text evidence="2">The sequence shown here is derived from an EMBL/GenBank/DDBJ whole genome shotgun (WGS) entry which is preliminary data.</text>
</comment>
<accession>A0A2J7ZZK9</accession>
<feature type="compositionally biased region" description="Gly residues" evidence="1">
    <location>
        <begin position="511"/>
        <end position="520"/>
    </location>
</feature>
<dbReference type="InterPro" id="IPR038538">
    <property type="entry name" value="MTERF_sf"/>
</dbReference>
<dbReference type="AlphaFoldDB" id="A0A2J7ZZK9"/>
<proteinExistence type="predicted"/>
<dbReference type="PANTHER" id="PTHR13507">
    <property type="entry name" value="PRKR-INTERACTING PROTEIN 1"/>
    <property type="match status" value="1"/>
</dbReference>
<dbReference type="PANTHER" id="PTHR13507:SF0">
    <property type="entry name" value="PRKR-INTERACTING PROTEIN 1"/>
    <property type="match status" value="1"/>
</dbReference>
<evidence type="ECO:0000256" key="1">
    <source>
        <dbReference type="SAM" id="MobiDB-lite"/>
    </source>
</evidence>
<protein>
    <submittedName>
        <fullName evidence="2">Uncharacterized protein</fullName>
    </submittedName>
</protein>
<feature type="compositionally biased region" description="Basic residues" evidence="1">
    <location>
        <begin position="487"/>
        <end position="504"/>
    </location>
</feature>
<dbReference type="Proteomes" id="UP000236333">
    <property type="component" value="Unassembled WGS sequence"/>
</dbReference>
<dbReference type="GO" id="GO:0005730">
    <property type="term" value="C:nucleolus"/>
    <property type="evidence" value="ECO:0007669"/>
    <property type="project" value="TreeGrafter"/>
</dbReference>
<reference evidence="2 3" key="1">
    <citation type="journal article" date="2017" name="Mol. Biol. Evol.">
        <title>The 4-celled Tetrabaena socialis nuclear genome reveals the essential components for genetic control of cell number at the origin of multicellularity in the volvocine lineage.</title>
        <authorList>
            <person name="Featherston J."/>
            <person name="Arakaki Y."/>
            <person name="Hanschen E.R."/>
            <person name="Ferris P.J."/>
            <person name="Michod R.E."/>
            <person name="Olson B.J.S.C."/>
            <person name="Nozaki H."/>
            <person name="Durand P.M."/>
        </authorList>
    </citation>
    <scope>NUCLEOTIDE SEQUENCE [LARGE SCALE GENOMIC DNA]</scope>
    <source>
        <strain evidence="2 3">NIES-571</strain>
    </source>
</reference>
<organism evidence="2 3">
    <name type="scientific">Tetrabaena socialis</name>
    <dbReference type="NCBI Taxonomy" id="47790"/>
    <lineage>
        <taxon>Eukaryota</taxon>
        <taxon>Viridiplantae</taxon>
        <taxon>Chlorophyta</taxon>
        <taxon>core chlorophytes</taxon>
        <taxon>Chlorophyceae</taxon>
        <taxon>CS clade</taxon>
        <taxon>Chlamydomonadales</taxon>
        <taxon>Tetrabaenaceae</taxon>
        <taxon>Tetrabaena</taxon>
    </lineage>
</organism>
<name>A0A2J7ZZK9_9CHLO</name>
<evidence type="ECO:0000313" key="2">
    <source>
        <dbReference type="EMBL" id="PNH05714.1"/>
    </source>
</evidence>
<dbReference type="OrthoDB" id="545453at2759"/>
<dbReference type="Pfam" id="PF06658">
    <property type="entry name" value="DUF1168"/>
    <property type="match status" value="1"/>
</dbReference>
<feature type="region of interest" description="Disordered" evidence="1">
    <location>
        <begin position="460"/>
        <end position="537"/>
    </location>
</feature>
<dbReference type="GO" id="GO:0004860">
    <property type="term" value="F:protein kinase inhibitor activity"/>
    <property type="evidence" value="ECO:0007669"/>
    <property type="project" value="TreeGrafter"/>
</dbReference>
<dbReference type="InterPro" id="IPR009548">
    <property type="entry name" value="Prkrip1"/>
</dbReference>
<gene>
    <name evidence="2" type="ORF">TSOC_008016</name>
</gene>
<dbReference type="Gene3D" id="1.25.70.10">
    <property type="entry name" value="Transcription termination factor 3, mitochondrial"/>
    <property type="match status" value="2"/>
</dbReference>
<dbReference type="GO" id="GO:0019901">
    <property type="term" value="F:protein kinase binding"/>
    <property type="evidence" value="ECO:0007669"/>
    <property type="project" value="TreeGrafter"/>
</dbReference>
<keyword evidence="3" id="KW-1185">Reference proteome</keyword>
<evidence type="ECO:0000313" key="3">
    <source>
        <dbReference type="Proteomes" id="UP000236333"/>
    </source>
</evidence>
<feature type="compositionally biased region" description="Basic and acidic residues" evidence="1">
    <location>
        <begin position="460"/>
        <end position="486"/>
    </location>
</feature>